<comment type="caution">
    <text evidence="3">The sequence shown here is derived from an EMBL/GenBank/DDBJ whole genome shotgun (WGS) entry which is preliminary data.</text>
</comment>
<dbReference type="InterPro" id="IPR036514">
    <property type="entry name" value="SGNH_hydro_sf"/>
</dbReference>
<feature type="signal peptide" evidence="1">
    <location>
        <begin position="1"/>
        <end position="25"/>
    </location>
</feature>
<keyword evidence="3" id="KW-0378">Hydrolase</keyword>
<evidence type="ECO:0000259" key="2">
    <source>
        <dbReference type="Pfam" id="PF13472"/>
    </source>
</evidence>
<keyword evidence="4" id="KW-1185">Reference proteome</keyword>
<organism evidence="3 4">
    <name type="scientific">Robiginitalea aurantiaca</name>
    <dbReference type="NCBI Taxonomy" id="3056915"/>
    <lineage>
        <taxon>Bacteria</taxon>
        <taxon>Pseudomonadati</taxon>
        <taxon>Bacteroidota</taxon>
        <taxon>Flavobacteriia</taxon>
        <taxon>Flavobacteriales</taxon>
        <taxon>Flavobacteriaceae</taxon>
        <taxon>Robiginitalea</taxon>
    </lineage>
</organism>
<dbReference type="EMBL" id="JAUDUY010000004">
    <property type="protein sequence ID" value="MDM9631842.1"/>
    <property type="molecule type" value="Genomic_DNA"/>
</dbReference>
<evidence type="ECO:0000313" key="3">
    <source>
        <dbReference type="EMBL" id="MDM9631842.1"/>
    </source>
</evidence>
<feature type="chain" id="PRO_5046705552" evidence="1">
    <location>
        <begin position="26"/>
        <end position="233"/>
    </location>
</feature>
<dbReference type="CDD" id="cd04501">
    <property type="entry name" value="SGNH_hydrolase_like_4"/>
    <property type="match status" value="1"/>
</dbReference>
<feature type="domain" description="SGNH hydrolase-type esterase" evidence="2">
    <location>
        <begin position="53"/>
        <end position="216"/>
    </location>
</feature>
<dbReference type="PANTHER" id="PTHR30383:SF5">
    <property type="entry name" value="SGNH HYDROLASE-TYPE ESTERASE DOMAIN-CONTAINING PROTEIN"/>
    <property type="match status" value="1"/>
</dbReference>
<dbReference type="Gene3D" id="3.40.50.1110">
    <property type="entry name" value="SGNH hydrolase"/>
    <property type="match status" value="1"/>
</dbReference>
<accession>A0ABT7WFZ7</accession>
<dbReference type="Pfam" id="PF13472">
    <property type="entry name" value="Lipase_GDSL_2"/>
    <property type="match status" value="1"/>
</dbReference>
<dbReference type="InterPro" id="IPR013830">
    <property type="entry name" value="SGNH_hydro"/>
</dbReference>
<sequence>MSKTGHSISFLFLMLSLFTSKITNAQDWAGLKVFEEANKELGDPGPGEARVVFMGNSITIGWLQKVPGFFKGKPYINRGISGQTTAQMLLRFRQDVLALQPKAVIILAGTNDIAGNTGPTTLDQILDNLISMTELALVNKVEPILCSVLPARRYHWKPSKQPDKKIPELNAMIRDYAASRNLIYVDYFGAMANPDNGLDPKLAQDGVHPTPEGYALMAPLAEAAILKAISRNP</sequence>
<protein>
    <submittedName>
        <fullName evidence="3">SGNH/GDSL hydrolase family protein</fullName>
    </submittedName>
</protein>
<keyword evidence="1" id="KW-0732">Signal</keyword>
<proteinExistence type="predicted"/>
<dbReference type="Proteomes" id="UP001174839">
    <property type="component" value="Unassembled WGS sequence"/>
</dbReference>
<dbReference type="GO" id="GO:0016787">
    <property type="term" value="F:hydrolase activity"/>
    <property type="evidence" value="ECO:0007669"/>
    <property type="project" value="UniProtKB-KW"/>
</dbReference>
<evidence type="ECO:0000256" key="1">
    <source>
        <dbReference type="SAM" id="SignalP"/>
    </source>
</evidence>
<reference evidence="3" key="1">
    <citation type="submission" date="2023-06" db="EMBL/GenBank/DDBJ databases">
        <title>Robiginitalea aurantiacus sp. nov. and Algoriphagus sediminis sp. nov., isolated from coastal sediment.</title>
        <authorList>
            <person name="Zhou Z.Y."/>
            <person name="An J."/>
            <person name="Jia Y.W."/>
            <person name="Du Z.J."/>
        </authorList>
    </citation>
    <scope>NUCLEOTIDE SEQUENCE</scope>
    <source>
        <strain evidence="3">M39</strain>
    </source>
</reference>
<dbReference type="PANTHER" id="PTHR30383">
    <property type="entry name" value="THIOESTERASE 1/PROTEASE 1/LYSOPHOSPHOLIPASE L1"/>
    <property type="match status" value="1"/>
</dbReference>
<name>A0ABT7WFZ7_9FLAO</name>
<dbReference type="SUPFAM" id="SSF52266">
    <property type="entry name" value="SGNH hydrolase"/>
    <property type="match status" value="1"/>
</dbReference>
<evidence type="ECO:0000313" key="4">
    <source>
        <dbReference type="Proteomes" id="UP001174839"/>
    </source>
</evidence>
<dbReference type="InterPro" id="IPR051532">
    <property type="entry name" value="Ester_Hydrolysis_Enzymes"/>
</dbReference>
<dbReference type="RefSeq" id="WP_289725205.1">
    <property type="nucleotide sequence ID" value="NZ_JAUDUY010000004.1"/>
</dbReference>
<gene>
    <name evidence="3" type="ORF">QU605_10185</name>
</gene>